<protein>
    <submittedName>
        <fullName evidence="9">AzlC family ABC transporter permease</fullName>
    </submittedName>
</protein>
<comment type="similarity">
    <text evidence="2">Belongs to the AzlC family.</text>
</comment>
<dbReference type="PANTHER" id="PTHR34979">
    <property type="entry name" value="INNER MEMBRANE PROTEIN YGAZ"/>
    <property type="match status" value="1"/>
</dbReference>
<keyword evidence="3" id="KW-0813">Transport</keyword>
<evidence type="ECO:0000256" key="2">
    <source>
        <dbReference type="ARBA" id="ARBA00010735"/>
    </source>
</evidence>
<evidence type="ECO:0000256" key="4">
    <source>
        <dbReference type="ARBA" id="ARBA00022475"/>
    </source>
</evidence>
<dbReference type="InterPro" id="IPR011606">
    <property type="entry name" value="Brnchd-chn_aa_trnsp_permease"/>
</dbReference>
<keyword evidence="10" id="KW-1185">Reference proteome</keyword>
<name>A0ABS5ZEF8_9GAMM</name>
<keyword evidence="4" id="KW-1003">Cell membrane</keyword>
<dbReference type="Proteomes" id="UP000690515">
    <property type="component" value="Unassembled WGS sequence"/>
</dbReference>
<comment type="caution">
    <text evidence="9">The sequence shown here is derived from an EMBL/GenBank/DDBJ whole genome shotgun (WGS) entry which is preliminary data.</text>
</comment>
<sequence>MNTTNSFVTNQTNYHKHAFISGMHQTIPLVIGALPFGIIYGTLALQSGLSEWATLAMSLFVFAGSSQFIAIGLLASSVSLELIILTTAIVNLRHLLYAASLLPMVKSLNFRWRALMAFGLTDETFAVVSSHTAKLQNIDQLQSVANSDALTNQYQHWLYLGSMFTLYFCWQIATFLGLHLGQTLPAIDQLGLEIAMPITFIGLLIPQLRSAPMLTAAISAAVVAIIGQQWPHQLGLIAAAVTGVMMGISTTKLLERSQRV</sequence>
<evidence type="ECO:0000256" key="3">
    <source>
        <dbReference type="ARBA" id="ARBA00022448"/>
    </source>
</evidence>
<evidence type="ECO:0000256" key="1">
    <source>
        <dbReference type="ARBA" id="ARBA00004651"/>
    </source>
</evidence>
<accession>A0ABS5ZEF8</accession>
<evidence type="ECO:0000256" key="5">
    <source>
        <dbReference type="ARBA" id="ARBA00022692"/>
    </source>
</evidence>
<dbReference type="Pfam" id="PF03591">
    <property type="entry name" value="AzlC"/>
    <property type="match status" value="1"/>
</dbReference>
<feature type="transmembrane region" description="Helical" evidence="8">
    <location>
        <begin position="236"/>
        <end position="254"/>
    </location>
</feature>
<reference evidence="9 10" key="1">
    <citation type="submission" date="2021-04" db="EMBL/GenBank/DDBJ databases">
        <authorList>
            <person name="Pira H."/>
            <person name="Risdian C."/>
            <person name="Wink J."/>
        </authorList>
    </citation>
    <scope>NUCLEOTIDE SEQUENCE [LARGE SCALE GENOMIC DNA]</scope>
    <source>
        <strain evidence="9 10">WH53</strain>
    </source>
</reference>
<feature type="transmembrane region" description="Helical" evidence="8">
    <location>
        <begin position="157"/>
        <end position="180"/>
    </location>
</feature>
<dbReference type="EMBL" id="JAGSOY010000038">
    <property type="protein sequence ID" value="MBU2712447.1"/>
    <property type="molecule type" value="Genomic_DNA"/>
</dbReference>
<organism evidence="9 10">
    <name type="scientific">Zooshikella harenae</name>
    <dbReference type="NCBI Taxonomy" id="2827238"/>
    <lineage>
        <taxon>Bacteria</taxon>
        <taxon>Pseudomonadati</taxon>
        <taxon>Pseudomonadota</taxon>
        <taxon>Gammaproteobacteria</taxon>
        <taxon>Oceanospirillales</taxon>
        <taxon>Zooshikellaceae</taxon>
        <taxon>Zooshikella</taxon>
    </lineage>
</organism>
<proteinExistence type="inferred from homology"/>
<comment type="subcellular location">
    <subcellularLocation>
        <location evidence="1">Cell membrane</location>
        <topology evidence="1">Multi-pass membrane protein</topology>
    </subcellularLocation>
</comment>
<evidence type="ECO:0000313" key="10">
    <source>
        <dbReference type="Proteomes" id="UP000690515"/>
    </source>
</evidence>
<feature type="transmembrane region" description="Helical" evidence="8">
    <location>
        <begin position="26"/>
        <end position="45"/>
    </location>
</feature>
<keyword evidence="5 8" id="KW-0812">Transmembrane</keyword>
<evidence type="ECO:0000256" key="6">
    <source>
        <dbReference type="ARBA" id="ARBA00022989"/>
    </source>
</evidence>
<keyword evidence="7 8" id="KW-0472">Membrane</keyword>
<keyword evidence="6 8" id="KW-1133">Transmembrane helix</keyword>
<dbReference type="RefSeq" id="WP_215820675.1">
    <property type="nucleotide sequence ID" value="NZ_JAGSOY010000038.1"/>
</dbReference>
<evidence type="ECO:0000256" key="8">
    <source>
        <dbReference type="SAM" id="Phobius"/>
    </source>
</evidence>
<evidence type="ECO:0000256" key="7">
    <source>
        <dbReference type="ARBA" id="ARBA00023136"/>
    </source>
</evidence>
<feature type="transmembrane region" description="Helical" evidence="8">
    <location>
        <begin position="212"/>
        <end position="230"/>
    </location>
</feature>
<evidence type="ECO:0000313" key="9">
    <source>
        <dbReference type="EMBL" id="MBU2712447.1"/>
    </source>
</evidence>
<gene>
    <name evidence="9" type="ORF">KCG35_15375</name>
</gene>
<dbReference type="PANTHER" id="PTHR34979:SF1">
    <property type="entry name" value="INNER MEMBRANE PROTEIN YGAZ"/>
    <property type="match status" value="1"/>
</dbReference>